<evidence type="ECO:0000313" key="1">
    <source>
        <dbReference type="EMBL" id="NYD58911.1"/>
    </source>
</evidence>
<accession>A0A7Y9JS39</accession>
<dbReference type="InterPro" id="IPR021522">
    <property type="entry name" value="MctB"/>
</dbReference>
<dbReference type="Pfam" id="PF11382">
    <property type="entry name" value="MctB"/>
    <property type="match status" value="1"/>
</dbReference>
<protein>
    <recommendedName>
        <fullName evidence="3">Copper transporter</fullName>
    </recommendedName>
</protein>
<evidence type="ECO:0000313" key="2">
    <source>
        <dbReference type="Proteomes" id="UP000516957"/>
    </source>
</evidence>
<gene>
    <name evidence="1" type="ORF">BKA08_003149</name>
</gene>
<proteinExistence type="predicted"/>
<dbReference type="EMBL" id="JACCBE010000001">
    <property type="protein sequence ID" value="NYD58911.1"/>
    <property type="molecule type" value="Genomic_DNA"/>
</dbReference>
<keyword evidence="2" id="KW-1185">Reference proteome</keyword>
<name>A0A7Y9JS39_9ACTN</name>
<dbReference type="GO" id="GO:0016020">
    <property type="term" value="C:membrane"/>
    <property type="evidence" value="ECO:0007669"/>
    <property type="project" value="InterPro"/>
</dbReference>
<organism evidence="1 2">
    <name type="scientific">Nocardioides marinisabuli</name>
    <dbReference type="NCBI Taxonomy" id="419476"/>
    <lineage>
        <taxon>Bacteria</taxon>
        <taxon>Bacillati</taxon>
        <taxon>Actinomycetota</taxon>
        <taxon>Actinomycetes</taxon>
        <taxon>Propionibacteriales</taxon>
        <taxon>Nocardioidaceae</taxon>
        <taxon>Nocardioides</taxon>
    </lineage>
</organism>
<comment type="caution">
    <text evidence="1">The sequence shown here is derived from an EMBL/GenBank/DDBJ whole genome shotgun (WGS) entry which is preliminary data.</text>
</comment>
<dbReference type="Proteomes" id="UP000516957">
    <property type="component" value="Unassembled WGS sequence"/>
</dbReference>
<dbReference type="GO" id="GO:0055070">
    <property type="term" value="P:copper ion homeostasis"/>
    <property type="evidence" value="ECO:0007669"/>
    <property type="project" value="InterPro"/>
</dbReference>
<reference evidence="1 2" key="1">
    <citation type="submission" date="2020-07" db="EMBL/GenBank/DDBJ databases">
        <title>Sequencing the genomes of 1000 actinobacteria strains.</title>
        <authorList>
            <person name="Klenk H.-P."/>
        </authorList>
    </citation>
    <scope>NUCLEOTIDE SEQUENCE [LARGE SCALE GENOMIC DNA]</scope>
    <source>
        <strain evidence="1 2">DSM 18965</strain>
    </source>
</reference>
<dbReference type="AlphaFoldDB" id="A0A7Y9JS39"/>
<dbReference type="RefSeq" id="WP_179616448.1">
    <property type="nucleotide sequence ID" value="NZ_CP059163.1"/>
</dbReference>
<sequence length="291" mass="28099">MITYRHHVVSLVAVFLALAVGVVLGGGPLADADDGAGDETPASAAAPQTSLGDYADTFAATTAGALLDGGLEGRSVALVATGGPDDEVLGALTAHVEQAGGEVAARYELLDRLVGGSSTSLVDTLGSRLVDEVDDGAIDPDAPAYDRLGQLLGLALATSAPEGTPAGGNARTVRQGLAGADLLSTSDPDADRAPLVLLVLGDDTDPDVLSGLVSGLATVAGGTVVAAGSTSAREGTLAALREDGTPGGVLSVDGVETPAGQVTAALALLAATGGAGGDYGPAGEDGAVPVT</sequence>
<evidence type="ECO:0008006" key="3">
    <source>
        <dbReference type="Google" id="ProtNLM"/>
    </source>
</evidence>